<sequence>MISQAEADKLINILKEISDTGEYKFPKVGNHNPINLISNDEEYEFIIDVNRKSRIKSDKCTYQKRYRNDIILFRLDINGPKHTNPDGEILDCPHLHIYKEGFKDTWAYPPPENLDLEKNNLSDTNYLIDILIKFLEHCKVVNIDEIKIRGRLF</sequence>
<dbReference type="Proteomes" id="UP000295176">
    <property type="component" value="Unassembled WGS sequence"/>
</dbReference>
<reference evidence="1 2" key="1">
    <citation type="submission" date="2019-03" db="EMBL/GenBank/DDBJ databases">
        <title>Subsurface microbial communities from deep shales in Ohio and West Virginia, USA.</title>
        <authorList>
            <person name="Wrighton K."/>
        </authorList>
    </citation>
    <scope>NUCLEOTIDE SEQUENCE [LARGE SCALE GENOMIC DNA]</scope>
    <source>
        <strain evidence="1 2">MSL 7</strain>
    </source>
</reference>
<dbReference type="Pfam" id="PF22398">
    <property type="entry name" value="DUF6978"/>
    <property type="match status" value="1"/>
</dbReference>
<evidence type="ECO:0000313" key="1">
    <source>
        <dbReference type="EMBL" id="TDP83888.1"/>
    </source>
</evidence>
<dbReference type="AlphaFoldDB" id="A0A4V3CVU9"/>
<evidence type="ECO:0008006" key="3">
    <source>
        <dbReference type="Google" id="ProtNLM"/>
    </source>
</evidence>
<comment type="caution">
    <text evidence="1">The sequence shown here is derived from an EMBL/GenBank/DDBJ whole genome shotgun (WGS) entry which is preliminary data.</text>
</comment>
<proteinExistence type="predicted"/>
<gene>
    <name evidence="1" type="ORF">C7957_14313</name>
</gene>
<name>A0A4V3CVU9_9FIRM</name>
<dbReference type="InterPro" id="IPR053916">
    <property type="entry name" value="DUF6978"/>
</dbReference>
<dbReference type="EMBL" id="SNXX01000043">
    <property type="protein sequence ID" value="TDP83888.1"/>
    <property type="molecule type" value="Genomic_DNA"/>
</dbReference>
<organism evidence="1 2">
    <name type="scientific">Halanaerobium saccharolyticum</name>
    <dbReference type="NCBI Taxonomy" id="43595"/>
    <lineage>
        <taxon>Bacteria</taxon>
        <taxon>Bacillati</taxon>
        <taxon>Bacillota</taxon>
        <taxon>Clostridia</taxon>
        <taxon>Halanaerobiales</taxon>
        <taxon>Halanaerobiaceae</taxon>
        <taxon>Halanaerobium</taxon>
    </lineage>
</organism>
<evidence type="ECO:0000313" key="2">
    <source>
        <dbReference type="Proteomes" id="UP000295176"/>
    </source>
</evidence>
<protein>
    <recommendedName>
        <fullName evidence="3">Lj965 prophage protein</fullName>
    </recommendedName>
</protein>
<accession>A0A4V3CVU9</accession>
<dbReference type="RefSeq" id="WP_208109027.1">
    <property type="nucleotide sequence ID" value="NZ_SNXX01000043.1"/>
</dbReference>